<dbReference type="Pfam" id="PF19087">
    <property type="entry name" value="DUF5776"/>
    <property type="match status" value="1"/>
</dbReference>
<sequence length="353" mass="38749">QGVENATNTGKVDIDKQYVPGTSLDSQQHDVDAKIDAEVAKVDSEIANDKNLYSNDKDKQKAAVINAANAAKSIINGAKNAQAILDEIPVGITNIDKAYQPGKPHADYVPFNVPTSYNAVKDFDDGIQRNDTSIVYDQNYKNVHSGFNDGIHRLKAEDKASKVYMDGYKMAVDGLAGMKAAKSIDKVDINELSGKSADFNAGFNGYLAGLKAAIKHFEKADTGQGPVYKFTYDKGYKAGQKQAMKQASLAGRKQAKSGKKIPSLKGYSKQYAKAYKQAFNEANKNTDKSYNVISENGIYIHSSAKFSKDNRVRKLKKGAKFSVKRVFKVNGVNRYYISDKEYVTSNPNMVSNQ</sequence>
<dbReference type="Proteomes" id="UP001522905">
    <property type="component" value="Unassembled WGS sequence"/>
</dbReference>
<comment type="caution">
    <text evidence="3">The sequence shown here is derived from an EMBL/GenBank/DDBJ whole genome shotgun (WGS) entry which is preliminary data.</text>
</comment>
<organism evidence="3 4">
    <name type="scientific">Apilactobacillus xinyiensis</name>
    <dbReference type="NCBI Taxonomy" id="2841032"/>
    <lineage>
        <taxon>Bacteria</taxon>
        <taxon>Bacillati</taxon>
        <taxon>Bacillota</taxon>
        <taxon>Bacilli</taxon>
        <taxon>Lactobacillales</taxon>
        <taxon>Lactobacillaceae</taxon>
        <taxon>Apilactobacillus</taxon>
    </lineage>
</organism>
<evidence type="ECO:0000259" key="2">
    <source>
        <dbReference type="Pfam" id="PF19087"/>
    </source>
</evidence>
<reference evidence="3 4" key="1">
    <citation type="submission" date="2021-11" db="EMBL/GenBank/DDBJ databases">
        <title>Comparative genomics of bee honey and flower isolates.</title>
        <authorList>
            <person name="Bechtner J.D."/>
            <person name="Gallus M.K."/>
            <person name="Ehrmann M."/>
        </authorList>
    </citation>
    <scope>NUCLEOTIDE SEQUENCE [LARGE SCALE GENOMIC DNA]</scope>
    <source>
        <strain evidence="3 4">M161</strain>
    </source>
</reference>
<evidence type="ECO:0000313" key="3">
    <source>
        <dbReference type="EMBL" id="MCK8625151.1"/>
    </source>
</evidence>
<feature type="region of interest" description="Disordered" evidence="1">
    <location>
        <begin position="1"/>
        <end position="30"/>
    </location>
</feature>
<proteinExistence type="predicted"/>
<protein>
    <submittedName>
        <fullName evidence="3">DUF5776 domain-containing protein</fullName>
    </submittedName>
</protein>
<feature type="domain" description="DUF5776" evidence="2">
    <location>
        <begin position="286"/>
        <end position="350"/>
    </location>
</feature>
<feature type="non-terminal residue" evidence="3">
    <location>
        <position position="1"/>
    </location>
</feature>
<name>A0ABT0I374_9LACO</name>
<accession>A0ABT0I374</accession>
<keyword evidence="4" id="KW-1185">Reference proteome</keyword>
<evidence type="ECO:0000313" key="4">
    <source>
        <dbReference type="Proteomes" id="UP001522905"/>
    </source>
</evidence>
<dbReference type="RefSeq" id="WP_248601888.1">
    <property type="nucleotide sequence ID" value="NZ_JAJIAO010000009.1"/>
</dbReference>
<dbReference type="InterPro" id="IPR044081">
    <property type="entry name" value="DUF5776"/>
</dbReference>
<gene>
    <name evidence="3" type="ORF">LNP07_06440</name>
</gene>
<dbReference type="EMBL" id="JAJIAO010000009">
    <property type="protein sequence ID" value="MCK8625151.1"/>
    <property type="molecule type" value="Genomic_DNA"/>
</dbReference>
<feature type="compositionally biased region" description="Polar residues" evidence="1">
    <location>
        <begin position="1"/>
        <end position="10"/>
    </location>
</feature>
<evidence type="ECO:0000256" key="1">
    <source>
        <dbReference type="SAM" id="MobiDB-lite"/>
    </source>
</evidence>